<evidence type="ECO:0000256" key="6">
    <source>
        <dbReference type="PIRSR" id="PIRSR613273-3"/>
    </source>
</evidence>
<gene>
    <name evidence="10" type="ORF">MCOR_42766</name>
</gene>
<keyword evidence="11" id="KW-1185">Reference proteome</keyword>
<keyword evidence="3 7" id="KW-0732">Signal</keyword>
<dbReference type="InterPro" id="IPR007110">
    <property type="entry name" value="Ig-like_dom"/>
</dbReference>
<evidence type="ECO:0000256" key="7">
    <source>
        <dbReference type="SAM" id="SignalP"/>
    </source>
</evidence>
<name>A0A6J8DNH9_MYTCO</name>
<keyword evidence="4" id="KW-0677">Repeat</keyword>
<feature type="chain" id="PRO_5026962329" evidence="7">
    <location>
        <begin position="21"/>
        <end position="733"/>
    </location>
</feature>
<dbReference type="Pfam" id="PF00090">
    <property type="entry name" value="TSP_1"/>
    <property type="match status" value="1"/>
</dbReference>
<proteinExistence type="predicted"/>
<dbReference type="PROSITE" id="PS50835">
    <property type="entry name" value="IG_LIKE"/>
    <property type="match status" value="1"/>
</dbReference>
<dbReference type="SMART" id="SM00209">
    <property type="entry name" value="TSP1"/>
    <property type="match status" value="6"/>
</dbReference>
<evidence type="ECO:0000259" key="9">
    <source>
        <dbReference type="PROSITE" id="PS50900"/>
    </source>
</evidence>
<dbReference type="SUPFAM" id="SSF48726">
    <property type="entry name" value="Immunoglobulin"/>
    <property type="match status" value="1"/>
</dbReference>
<dbReference type="InterPro" id="IPR050439">
    <property type="entry name" value="ADAMTS_ADAMTS-like"/>
</dbReference>
<feature type="domain" description="Ig-like" evidence="8">
    <location>
        <begin position="358"/>
        <end position="457"/>
    </location>
</feature>
<dbReference type="Gene3D" id="2.20.100.10">
    <property type="entry name" value="Thrombospondin type-1 (TSP1) repeat"/>
    <property type="match status" value="5"/>
</dbReference>
<feature type="signal peptide" evidence="7">
    <location>
        <begin position="1"/>
        <end position="20"/>
    </location>
</feature>
<feature type="disulfide bond" evidence="6">
    <location>
        <begin position="47"/>
        <end position="52"/>
    </location>
</feature>
<dbReference type="InterPro" id="IPR013783">
    <property type="entry name" value="Ig-like_fold"/>
</dbReference>
<comment type="subcellular location">
    <subcellularLocation>
        <location evidence="1">Secreted</location>
    </subcellularLocation>
</comment>
<evidence type="ECO:0000256" key="3">
    <source>
        <dbReference type="ARBA" id="ARBA00022729"/>
    </source>
</evidence>
<evidence type="ECO:0000256" key="5">
    <source>
        <dbReference type="ARBA" id="ARBA00023157"/>
    </source>
</evidence>
<dbReference type="OrthoDB" id="5948003at2759"/>
<feature type="domain" description="PLAC" evidence="9">
    <location>
        <begin position="690"/>
        <end position="731"/>
    </location>
</feature>
<dbReference type="InterPro" id="IPR013273">
    <property type="entry name" value="ADAMTS/ADAMTS-like"/>
</dbReference>
<keyword evidence="5 6" id="KW-1015">Disulfide bond</keyword>
<dbReference type="InterPro" id="IPR010909">
    <property type="entry name" value="PLAC"/>
</dbReference>
<organism evidence="10 11">
    <name type="scientific">Mytilus coruscus</name>
    <name type="common">Sea mussel</name>
    <dbReference type="NCBI Taxonomy" id="42192"/>
    <lineage>
        <taxon>Eukaryota</taxon>
        <taxon>Metazoa</taxon>
        <taxon>Spiralia</taxon>
        <taxon>Lophotrochozoa</taxon>
        <taxon>Mollusca</taxon>
        <taxon>Bivalvia</taxon>
        <taxon>Autobranchia</taxon>
        <taxon>Pteriomorphia</taxon>
        <taxon>Mytilida</taxon>
        <taxon>Mytiloidea</taxon>
        <taxon>Mytilidae</taxon>
        <taxon>Mytilinae</taxon>
        <taxon>Mytilus</taxon>
    </lineage>
</organism>
<dbReference type="Pfam" id="PF19030">
    <property type="entry name" value="TSP1_ADAMTS"/>
    <property type="match status" value="6"/>
</dbReference>
<dbReference type="PROSITE" id="PS50092">
    <property type="entry name" value="TSP1"/>
    <property type="match status" value="6"/>
</dbReference>
<dbReference type="Gene3D" id="2.60.40.10">
    <property type="entry name" value="Immunoglobulins"/>
    <property type="match status" value="1"/>
</dbReference>
<evidence type="ECO:0000256" key="4">
    <source>
        <dbReference type="ARBA" id="ARBA00022737"/>
    </source>
</evidence>
<dbReference type="EMBL" id="CACVKT020007644">
    <property type="protein sequence ID" value="CAC5409485.1"/>
    <property type="molecule type" value="Genomic_DNA"/>
</dbReference>
<dbReference type="PANTHER" id="PTHR13723:SF281">
    <property type="entry name" value="PAPILIN"/>
    <property type="match status" value="1"/>
</dbReference>
<dbReference type="InterPro" id="IPR000884">
    <property type="entry name" value="TSP1_rpt"/>
</dbReference>
<dbReference type="SUPFAM" id="SSF82895">
    <property type="entry name" value="TSP-1 type 1 repeat"/>
    <property type="match status" value="5"/>
</dbReference>
<sequence>MLCIHSFFFCIFLIVELTFAGSWYNWGGWNECSKSCNGGLSNRRRMCYGGNCIGNDIQYRLCNTQKCPSDDIMPEYETCQSYSGSTEWIPRQKYQCSVSCVGKTKLIPDMISINLADGTKCSKHSSHYCINGKCLKLGCDGIVGSSKEVDDCGICDGDGTFCQERKPTQDKHVYQWDVQWTFCSVSCGTGFQTSRVSCWNIKYGQQVPEFYCDYKTQPTESKRECSSASCGPQWKTSLWQSCSVQCGGGVQRRKVTCVHMAGRYKTLEVPSYRCPDPIPPSERPCNIQFCPSNWQTGPWTKCSATCDVGVQGRPVYCMKTFVRGIKVNVSDSECFGLKPQNSRPCSQPPCFKMLSFSPHIKQDNSTFIQLKKSKTIRLKIGVKAILLSRQSVKIECPVDNFDTSLIFWTKNNRLISTSIFNRVYVTSKGALKIKRTDVSQDTGIYTCIAGMESGNVVIEFQSKKIARQEAKKIKKIMSNKSNNEILNIPQSDIIPGRGPQNIIALPSETKHSKDSAVYITSDWSKCSRTCGYGFQTRKVTCNIVTDKYIKIVADKQCHEEIPENHRVCTDNPYCPVWRDGEWSECSVKICKFDGIAVQTREIYCRVENNQSITLPPNKCDRKVRPQTHRQCINKECEAIWKTSKWTSCKPRCAKNGKKTRMLSCVWKHNKKQAKDNCKSKPKPLLRKVCRPKHCKRKCFDMSRYCSITKLLNMCRYRTFRDRCCATCTNSVLT</sequence>
<evidence type="ECO:0000313" key="10">
    <source>
        <dbReference type="EMBL" id="CAC5409485.1"/>
    </source>
</evidence>
<evidence type="ECO:0000256" key="1">
    <source>
        <dbReference type="ARBA" id="ARBA00004613"/>
    </source>
</evidence>
<dbReference type="Proteomes" id="UP000507470">
    <property type="component" value="Unassembled WGS sequence"/>
</dbReference>
<evidence type="ECO:0000256" key="2">
    <source>
        <dbReference type="ARBA" id="ARBA00022525"/>
    </source>
</evidence>
<feature type="disulfide bond" evidence="6">
    <location>
        <begin position="36"/>
        <end position="67"/>
    </location>
</feature>
<dbReference type="GO" id="GO:0006508">
    <property type="term" value="P:proteolysis"/>
    <property type="evidence" value="ECO:0007669"/>
    <property type="project" value="TreeGrafter"/>
</dbReference>
<keyword evidence="2" id="KW-0964">Secreted</keyword>
<evidence type="ECO:0000313" key="11">
    <source>
        <dbReference type="Proteomes" id="UP000507470"/>
    </source>
</evidence>
<dbReference type="InterPro" id="IPR036179">
    <property type="entry name" value="Ig-like_dom_sf"/>
</dbReference>
<dbReference type="PANTHER" id="PTHR13723">
    <property type="entry name" value="ADAMTS A DISINTEGRIN AND METALLOPROTEASE WITH THROMBOSPONDIN MOTIFS PROTEASE"/>
    <property type="match status" value="1"/>
</dbReference>
<dbReference type="InterPro" id="IPR036383">
    <property type="entry name" value="TSP1_rpt_sf"/>
</dbReference>
<dbReference type="GO" id="GO:0004222">
    <property type="term" value="F:metalloendopeptidase activity"/>
    <property type="evidence" value="ECO:0007669"/>
    <property type="project" value="TreeGrafter"/>
</dbReference>
<dbReference type="PRINTS" id="PR01857">
    <property type="entry name" value="ADAMTSFAMILY"/>
</dbReference>
<accession>A0A6J8DNH9</accession>
<dbReference type="GO" id="GO:0030198">
    <property type="term" value="P:extracellular matrix organization"/>
    <property type="evidence" value="ECO:0007669"/>
    <property type="project" value="InterPro"/>
</dbReference>
<dbReference type="PROSITE" id="PS50900">
    <property type="entry name" value="PLAC"/>
    <property type="match status" value="1"/>
</dbReference>
<dbReference type="SMART" id="SM00408">
    <property type="entry name" value="IGc2"/>
    <property type="match status" value="1"/>
</dbReference>
<protein>
    <submittedName>
        <fullName evidence="10">Uncharacterized protein</fullName>
    </submittedName>
</protein>
<dbReference type="InterPro" id="IPR003598">
    <property type="entry name" value="Ig_sub2"/>
</dbReference>
<dbReference type="AlphaFoldDB" id="A0A6J8DNH9"/>
<evidence type="ECO:0000259" key="8">
    <source>
        <dbReference type="PROSITE" id="PS50835"/>
    </source>
</evidence>
<reference evidence="10 11" key="1">
    <citation type="submission" date="2020-06" db="EMBL/GenBank/DDBJ databases">
        <authorList>
            <person name="Li R."/>
            <person name="Bekaert M."/>
        </authorList>
    </citation>
    <scope>NUCLEOTIDE SEQUENCE [LARGE SCALE GENOMIC DNA]</scope>
    <source>
        <strain evidence="11">wild</strain>
    </source>
</reference>
<dbReference type="GO" id="GO:0031012">
    <property type="term" value="C:extracellular matrix"/>
    <property type="evidence" value="ECO:0007669"/>
    <property type="project" value="TreeGrafter"/>
</dbReference>
<feature type="disulfide bond" evidence="6">
    <location>
        <begin position="32"/>
        <end position="62"/>
    </location>
</feature>
<dbReference type="GO" id="GO:0005576">
    <property type="term" value="C:extracellular region"/>
    <property type="evidence" value="ECO:0007669"/>
    <property type="project" value="UniProtKB-SubCell"/>
</dbReference>